<dbReference type="InterPro" id="IPR021647">
    <property type="entry name" value="CusF_Ec"/>
</dbReference>
<keyword evidence="1" id="KW-0732">Signal</keyword>
<dbReference type="Proteomes" id="UP001169027">
    <property type="component" value="Unassembled WGS sequence"/>
</dbReference>
<gene>
    <name evidence="2" type="ORF">Q2T77_17665</name>
</gene>
<accession>A0ABT8S5C1</accession>
<dbReference type="EMBL" id="JAUKVY010000012">
    <property type="protein sequence ID" value="MDO1534116.1"/>
    <property type="molecule type" value="Genomic_DNA"/>
</dbReference>
<dbReference type="Gene3D" id="2.40.50.320">
    <property type="entry name" value="Copper binding periplasmic protein CusF"/>
    <property type="match status" value="1"/>
</dbReference>
<dbReference type="InterPro" id="IPR042230">
    <property type="entry name" value="CusF_sf"/>
</dbReference>
<feature type="chain" id="PRO_5045883312" evidence="1">
    <location>
        <begin position="22"/>
        <end position="110"/>
    </location>
</feature>
<evidence type="ECO:0000313" key="3">
    <source>
        <dbReference type="Proteomes" id="UP001169027"/>
    </source>
</evidence>
<reference evidence="2" key="1">
    <citation type="submission" date="2023-06" db="EMBL/GenBank/DDBJ databases">
        <authorList>
            <person name="Jiang Y."/>
            <person name="Liu Q."/>
        </authorList>
    </citation>
    <scope>NUCLEOTIDE SEQUENCE</scope>
    <source>
        <strain evidence="2">CGMCC 1.12090</strain>
    </source>
</reference>
<feature type="signal peptide" evidence="1">
    <location>
        <begin position="1"/>
        <end position="21"/>
    </location>
</feature>
<keyword evidence="3" id="KW-1185">Reference proteome</keyword>
<name>A0ABT8S5C1_9BURK</name>
<dbReference type="RefSeq" id="WP_301811381.1">
    <property type="nucleotide sequence ID" value="NZ_JAUJZH010000012.1"/>
</dbReference>
<sequence length="110" mass="11541">MTRSNLLAALITLSIAAVAHAQATSTTPQGAAATAAAPMTDGEVRRVDKEAGKVTLRHGPIANLDMPGMTMVFKAPDPKILENLKEGDKVRFSADRINGAMAVTRIETAN</sequence>
<organism evidence="2 3">
    <name type="scientific">Variovorax ginsengisoli</name>
    <dbReference type="NCBI Taxonomy" id="363844"/>
    <lineage>
        <taxon>Bacteria</taxon>
        <taxon>Pseudomonadati</taxon>
        <taxon>Pseudomonadota</taxon>
        <taxon>Betaproteobacteria</taxon>
        <taxon>Burkholderiales</taxon>
        <taxon>Comamonadaceae</taxon>
        <taxon>Variovorax</taxon>
    </lineage>
</organism>
<evidence type="ECO:0000313" key="2">
    <source>
        <dbReference type="EMBL" id="MDO1534116.1"/>
    </source>
</evidence>
<protein>
    <submittedName>
        <fullName evidence="2">Copper-binding protein</fullName>
    </submittedName>
</protein>
<evidence type="ECO:0000256" key="1">
    <source>
        <dbReference type="SAM" id="SignalP"/>
    </source>
</evidence>
<comment type="caution">
    <text evidence="2">The sequence shown here is derived from an EMBL/GenBank/DDBJ whole genome shotgun (WGS) entry which is preliminary data.</text>
</comment>
<proteinExistence type="predicted"/>
<dbReference type="Pfam" id="PF11604">
    <property type="entry name" value="CusF_Ec"/>
    <property type="match status" value="1"/>
</dbReference>